<dbReference type="PANTHER" id="PTHR37691">
    <property type="entry name" value="BLR3518 PROTEIN"/>
    <property type="match status" value="1"/>
</dbReference>
<sequence>MNPTASLALALTLAASAAFGDGVVHHVALHVDENDPKLMNMVLNNAQNLTAYYAGQGDTAEIEIVAYGPGLNMYVEGKSPVADRIAQMSLENEGLHFSACANTIAGMEKKTGEKVALLSEAAIVPSGVVRLIELQEQGYAYVRP</sequence>
<dbReference type="Proteomes" id="UP000238338">
    <property type="component" value="Unassembled WGS sequence"/>
</dbReference>
<evidence type="ECO:0000313" key="3">
    <source>
        <dbReference type="Proteomes" id="UP000238338"/>
    </source>
</evidence>
<accession>A0A2S8SES2</accession>
<protein>
    <submittedName>
        <fullName evidence="2">Uncharacterized protein</fullName>
    </submittedName>
</protein>
<dbReference type="RefSeq" id="WP_105513618.1">
    <property type="nucleotide sequence ID" value="NZ_PVEP01000001.1"/>
</dbReference>
<dbReference type="SUPFAM" id="SSF75169">
    <property type="entry name" value="DsrEFH-like"/>
    <property type="match status" value="1"/>
</dbReference>
<keyword evidence="3" id="KW-1185">Reference proteome</keyword>
<name>A0A2S8SES2_9RHOB</name>
<dbReference type="InterPro" id="IPR027396">
    <property type="entry name" value="DsrEFH-like"/>
</dbReference>
<dbReference type="EMBL" id="PVEP01000001">
    <property type="protein sequence ID" value="PQV59232.1"/>
    <property type="molecule type" value="Genomic_DNA"/>
</dbReference>
<dbReference type="PANTHER" id="PTHR37691:SF1">
    <property type="entry name" value="BLR3518 PROTEIN"/>
    <property type="match status" value="1"/>
</dbReference>
<dbReference type="Gene3D" id="3.40.1260.10">
    <property type="entry name" value="DsrEFH-like"/>
    <property type="match status" value="1"/>
</dbReference>
<feature type="signal peptide" evidence="1">
    <location>
        <begin position="1"/>
        <end position="20"/>
    </location>
</feature>
<organism evidence="2 3">
    <name type="scientific">Albidovulum denitrificans</name>
    <dbReference type="NCBI Taxonomy" id="404881"/>
    <lineage>
        <taxon>Bacteria</taxon>
        <taxon>Pseudomonadati</taxon>
        <taxon>Pseudomonadota</taxon>
        <taxon>Alphaproteobacteria</taxon>
        <taxon>Rhodobacterales</taxon>
        <taxon>Paracoccaceae</taxon>
        <taxon>Albidovulum</taxon>
    </lineage>
</organism>
<keyword evidence="1" id="KW-0732">Signal</keyword>
<feature type="chain" id="PRO_5015473778" evidence="1">
    <location>
        <begin position="21"/>
        <end position="144"/>
    </location>
</feature>
<evidence type="ECO:0000256" key="1">
    <source>
        <dbReference type="SAM" id="SignalP"/>
    </source>
</evidence>
<proteinExistence type="predicted"/>
<evidence type="ECO:0000313" key="2">
    <source>
        <dbReference type="EMBL" id="PQV59232.1"/>
    </source>
</evidence>
<gene>
    <name evidence="2" type="ORF">LX70_01056</name>
</gene>
<reference evidence="2 3" key="1">
    <citation type="submission" date="2018-02" db="EMBL/GenBank/DDBJ databases">
        <title>Genomic Encyclopedia of Archaeal and Bacterial Type Strains, Phase II (KMG-II): from individual species to whole genera.</title>
        <authorList>
            <person name="Goeker M."/>
        </authorList>
    </citation>
    <scope>NUCLEOTIDE SEQUENCE [LARGE SCALE GENOMIC DNA]</scope>
    <source>
        <strain evidence="2 3">DSM 18921</strain>
    </source>
</reference>
<dbReference type="OrthoDB" id="5794490at2"/>
<dbReference type="AlphaFoldDB" id="A0A2S8SES2"/>
<comment type="caution">
    <text evidence="2">The sequence shown here is derived from an EMBL/GenBank/DDBJ whole genome shotgun (WGS) entry which is preliminary data.</text>
</comment>